<gene>
    <name evidence="1" type="ORF">LCGC14_1113090</name>
</gene>
<proteinExistence type="predicted"/>
<dbReference type="AlphaFoldDB" id="A0A0F9QC85"/>
<sequence length="72" mass="8028">MAVRIRKDRKTIVCAAASLRLPGDCYLDDDVHYTLSVDLGVLNHIGVDENGADLWAFAVLLEEKVKSLNDER</sequence>
<dbReference type="EMBL" id="LAZR01005095">
    <property type="protein sequence ID" value="KKN02893.1"/>
    <property type="molecule type" value="Genomic_DNA"/>
</dbReference>
<evidence type="ECO:0000313" key="1">
    <source>
        <dbReference type="EMBL" id="KKN02893.1"/>
    </source>
</evidence>
<organism evidence="1">
    <name type="scientific">marine sediment metagenome</name>
    <dbReference type="NCBI Taxonomy" id="412755"/>
    <lineage>
        <taxon>unclassified sequences</taxon>
        <taxon>metagenomes</taxon>
        <taxon>ecological metagenomes</taxon>
    </lineage>
</organism>
<accession>A0A0F9QC85</accession>
<comment type="caution">
    <text evidence="1">The sequence shown here is derived from an EMBL/GenBank/DDBJ whole genome shotgun (WGS) entry which is preliminary data.</text>
</comment>
<name>A0A0F9QC85_9ZZZZ</name>
<reference evidence="1" key="1">
    <citation type="journal article" date="2015" name="Nature">
        <title>Complex archaea that bridge the gap between prokaryotes and eukaryotes.</title>
        <authorList>
            <person name="Spang A."/>
            <person name="Saw J.H."/>
            <person name="Jorgensen S.L."/>
            <person name="Zaremba-Niedzwiedzka K."/>
            <person name="Martijn J."/>
            <person name="Lind A.E."/>
            <person name="van Eijk R."/>
            <person name="Schleper C."/>
            <person name="Guy L."/>
            <person name="Ettema T.J."/>
        </authorList>
    </citation>
    <scope>NUCLEOTIDE SEQUENCE</scope>
</reference>
<protein>
    <submittedName>
        <fullName evidence="1">Uncharacterized protein</fullName>
    </submittedName>
</protein>